<evidence type="ECO:0000259" key="7">
    <source>
        <dbReference type="PROSITE" id="PS50112"/>
    </source>
</evidence>
<dbReference type="InterPro" id="IPR005467">
    <property type="entry name" value="His_kinase_dom"/>
</dbReference>
<accession>A0A4R5QDJ2</accession>
<dbReference type="SUPFAM" id="SSF55785">
    <property type="entry name" value="PYP-like sensor domain (PAS domain)"/>
    <property type="match status" value="2"/>
</dbReference>
<feature type="modified residue" description="4-aspartylphosphate" evidence="4">
    <location>
        <position position="740"/>
    </location>
</feature>
<feature type="domain" description="Response regulatory" evidence="6">
    <location>
        <begin position="689"/>
        <end position="802"/>
    </location>
</feature>
<dbReference type="InterPro" id="IPR013656">
    <property type="entry name" value="PAS_4"/>
</dbReference>
<dbReference type="SMART" id="SM00388">
    <property type="entry name" value="HisKA"/>
    <property type="match status" value="1"/>
</dbReference>
<dbReference type="InterPro" id="IPR001789">
    <property type="entry name" value="Sig_transdc_resp-reg_receiver"/>
</dbReference>
<dbReference type="SMART" id="SM00448">
    <property type="entry name" value="REC"/>
    <property type="match status" value="1"/>
</dbReference>
<dbReference type="RefSeq" id="WP_133289974.1">
    <property type="nucleotide sequence ID" value="NZ_SMSJ01000024.1"/>
</dbReference>
<dbReference type="SUPFAM" id="SSF52172">
    <property type="entry name" value="CheY-like"/>
    <property type="match status" value="1"/>
</dbReference>
<evidence type="ECO:0000259" key="6">
    <source>
        <dbReference type="PROSITE" id="PS50110"/>
    </source>
</evidence>
<dbReference type="PRINTS" id="PR00344">
    <property type="entry name" value="BCTRLSENSOR"/>
</dbReference>
<keyword evidence="3 4" id="KW-0597">Phosphoprotein</keyword>
<dbReference type="SUPFAM" id="SSF55874">
    <property type="entry name" value="ATPase domain of HSP90 chaperone/DNA topoisomerase II/histidine kinase"/>
    <property type="match status" value="1"/>
</dbReference>
<dbReference type="Proteomes" id="UP000295096">
    <property type="component" value="Unassembled WGS sequence"/>
</dbReference>
<dbReference type="GO" id="GO:0000155">
    <property type="term" value="F:phosphorelay sensor kinase activity"/>
    <property type="evidence" value="ECO:0007669"/>
    <property type="project" value="InterPro"/>
</dbReference>
<comment type="caution">
    <text evidence="8">The sequence shown here is derived from an EMBL/GenBank/DDBJ whole genome shotgun (WGS) entry which is preliminary data.</text>
</comment>
<protein>
    <recommendedName>
        <fullName evidence="2">histidine kinase</fullName>
        <ecNumber evidence="2">2.7.13.3</ecNumber>
    </recommendedName>
</protein>
<dbReference type="Gene3D" id="3.40.50.2300">
    <property type="match status" value="1"/>
</dbReference>
<dbReference type="Pfam" id="PF02518">
    <property type="entry name" value="HATPase_c"/>
    <property type="match status" value="1"/>
</dbReference>
<name>A0A4R5QDJ2_9PROT</name>
<dbReference type="AlphaFoldDB" id="A0A4R5QDJ2"/>
<evidence type="ECO:0000256" key="2">
    <source>
        <dbReference type="ARBA" id="ARBA00012438"/>
    </source>
</evidence>
<organism evidence="8 9">
    <name type="scientific">Dankookia rubra</name>
    <dbReference type="NCBI Taxonomy" id="1442381"/>
    <lineage>
        <taxon>Bacteria</taxon>
        <taxon>Pseudomonadati</taxon>
        <taxon>Pseudomonadota</taxon>
        <taxon>Alphaproteobacteria</taxon>
        <taxon>Acetobacterales</taxon>
        <taxon>Roseomonadaceae</taxon>
        <taxon>Dankookia</taxon>
    </lineage>
</organism>
<dbReference type="InterPro" id="IPR013655">
    <property type="entry name" value="PAS_fold_3"/>
</dbReference>
<sequence length="819" mass="89313">MRALVSGHDWAATPLGPMGEWSRSLRAAVDLVLGSPLGMIVLWGPDLVQVYNDGYRAVMGAKHPGGLGQPTRGCWPEVWAFNAPIYAAVLGGRSRSFAEQLLVVERHGRPEEAWFDLTYSPLHDCPDAEHAEGRVSGVLVTVVEVTGRVRAEMLHRNSELRLAQMFEQAPTFMALLTGPEHRFERANPGYRRVVGDRDVVGHTVVEALPEVVDQGYLALLDGVYRTGVAHAADGARFVLDGEGGAPPREVFVDFVYQPLRDMEGQVTGIFVEGVDVTKRLRADASLRASEAQLRALNQDLERQVADRAHERSLTWQVSPHLLSVISLADGTFSRVNPAWHAVLGWSEAEIVGRPFTDFVHPDDMPALAPAWAQVRAHVPLLRFENRYRSKRGDYHWLRWSCVPDDGHLYSTAVDITADSAAAEALAATQDQLRQSQKLEAIGQLTGGVAHDFNNLLTVIRGSVELLRRAGLPEERRLRYVEAIGDAAGRATRLTGQLLAFARRQALTPLPFDVAASLREVAGMVRSLTGSRVRLDLNLPEAPFTILADRSQFDTAIVNMAINARDAMRGEGVLRIAAGPVSGIPAIRAHAPVAGDFVAVTMTDTGPGVPDADLVRIFEPFFTTKGVGEGTGLGLSQVIGFARQSGGDIRVESPPDGGATFTLYLPRAEPGTEEAEEEEATDAIPGGGVCVLVVEDNERVGEFATAALREIGYEGVLALDAAAALAELERDCERFHIVFSDVVMPGLSGIELGEEVRRRHPDIPIVLTSGYSHVLAQNGKHGFELLHKPYSIEQLSRVLRRAVAWQARRRNRRRDALEAP</sequence>
<dbReference type="PROSITE" id="PS50110">
    <property type="entry name" value="RESPONSE_REGULATORY"/>
    <property type="match status" value="1"/>
</dbReference>
<dbReference type="Pfam" id="PF00072">
    <property type="entry name" value="Response_reg"/>
    <property type="match status" value="1"/>
</dbReference>
<dbReference type="PROSITE" id="PS50109">
    <property type="entry name" value="HIS_KIN"/>
    <property type="match status" value="1"/>
</dbReference>
<evidence type="ECO:0000256" key="3">
    <source>
        <dbReference type="ARBA" id="ARBA00022553"/>
    </source>
</evidence>
<dbReference type="PANTHER" id="PTHR43065:SF49">
    <property type="entry name" value="HISTIDINE KINASE"/>
    <property type="match status" value="1"/>
</dbReference>
<keyword evidence="9" id="KW-1185">Reference proteome</keyword>
<dbReference type="InterPro" id="IPR004358">
    <property type="entry name" value="Sig_transdc_His_kin-like_C"/>
</dbReference>
<dbReference type="InterPro" id="IPR035965">
    <property type="entry name" value="PAS-like_dom_sf"/>
</dbReference>
<evidence type="ECO:0000259" key="5">
    <source>
        <dbReference type="PROSITE" id="PS50109"/>
    </source>
</evidence>
<proteinExistence type="predicted"/>
<evidence type="ECO:0000313" key="8">
    <source>
        <dbReference type="EMBL" id="TDH61234.1"/>
    </source>
</evidence>
<evidence type="ECO:0000256" key="4">
    <source>
        <dbReference type="PROSITE-ProRule" id="PRU00169"/>
    </source>
</evidence>
<dbReference type="SUPFAM" id="SSF47384">
    <property type="entry name" value="Homodimeric domain of signal transducing histidine kinase"/>
    <property type="match status" value="1"/>
</dbReference>
<reference evidence="8 9" key="1">
    <citation type="journal article" date="2016" name="J. Microbiol.">
        <title>Dankookia rubra gen. nov., sp. nov., an alphaproteobacterium isolated from sediment of a shallow stream.</title>
        <authorList>
            <person name="Kim W.H."/>
            <person name="Kim D.H."/>
            <person name="Kang K."/>
            <person name="Ahn T.Y."/>
        </authorList>
    </citation>
    <scope>NUCLEOTIDE SEQUENCE [LARGE SCALE GENOMIC DNA]</scope>
    <source>
        <strain evidence="8 9">JCM30602</strain>
    </source>
</reference>
<dbReference type="OrthoDB" id="9796100at2"/>
<dbReference type="Pfam" id="PF08447">
    <property type="entry name" value="PAS_3"/>
    <property type="match status" value="1"/>
</dbReference>
<dbReference type="InterPro" id="IPR000014">
    <property type="entry name" value="PAS"/>
</dbReference>
<evidence type="ECO:0000256" key="1">
    <source>
        <dbReference type="ARBA" id="ARBA00000085"/>
    </source>
</evidence>
<evidence type="ECO:0000313" key="9">
    <source>
        <dbReference type="Proteomes" id="UP000295096"/>
    </source>
</evidence>
<dbReference type="InterPro" id="IPR003594">
    <property type="entry name" value="HATPase_dom"/>
</dbReference>
<comment type="catalytic activity">
    <reaction evidence="1">
        <text>ATP + protein L-histidine = ADP + protein N-phospho-L-histidine.</text>
        <dbReference type="EC" id="2.7.13.3"/>
    </reaction>
</comment>
<dbReference type="SMART" id="SM00091">
    <property type="entry name" value="PAS"/>
    <property type="match status" value="2"/>
</dbReference>
<dbReference type="InterPro" id="IPR036890">
    <property type="entry name" value="HATPase_C_sf"/>
</dbReference>
<feature type="domain" description="Histidine kinase" evidence="5">
    <location>
        <begin position="447"/>
        <end position="668"/>
    </location>
</feature>
<dbReference type="Pfam" id="PF00512">
    <property type="entry name" value="HisKA"/>
    <property type="match status" value="1"/>
</dbReference>
<dbReference type="EMBL" id="SMSJ01000024">
    <property type="protein sequence ID" value="TDH61234.1"/>
    <property type="molecule type" value="Genomic_DNA"/>
</dbReference>
<dbReference type="Gene3D" id="1.10.287.130">
    <property type="match status" value="1"/>
</dbReference>
<dbReference type="InterPro" id="IPR003661">
    <property type="entry name" value="HisK_dim/P_dom"/>
</dbReference>
<dbReference type="Gene3D" id="3.30.450.20">
    <property type="entry name" value="PAS domain"/>
    <property type="match status" value="3"/>
</dbReference>
<dbReference type="InterPro" id="IPR036097">
    <property type="entry name" value="HisK_dim/P_sf"/>
</dbReference>
<dbReference type="SMART" id="SM00387">
    <property type="entry name" value="HATPase_c"/>
    <property type="match status" value="1"/>
</dbReference>
<dbReference type="InterPro" id="IPR011006">
    <property type="entry name" value="CheY-like_superfamily"/>
</dbReference>
<dbReference type="EC" id="2.7.13.3" evidence="2"/>
<dbReference type="Gene3D" id="3.30.565.10">
    <property type="entry name" value="Histidine kinase-like ATPase, C-terminal domain"/>
    <property type="match status" value="1"/>
</dbReference>
<gene>
    <name evidence="8" type="ORF">E2C06_17850</name>
</gene>
<dbReference type="PROSITE" id="PS50112">
    <property type="entry name" value="PAS"/>
    <property type="match status" value="1"/>
</dbReference>
<dbReference type="NCBIfam" id="TIGR00229">
    <property type="entry name" value="sensory_box"/>
    <property type="match status" value="1"/>
</dbReference>
<dbReference type="PANTHER" id="PTHR43065">
    <property type="entry name" value="SENSOR HISTIDINE KINASE"/>
    <property type="match status" value="1"/>
</dbReference>
<dbReference type="CDD" id="cd00082">
    <property type="entry name" value="HisKA"/>
    <property type="match status" value="1"/>
</dbReference>
<feature type="domain" description="PAS" evidence="7">
    <location>
        <begin position="328"/>
        <end position="367"/>
    </location>
</feature>
<dbReference type="Pfam" id="PF08448">
    <property type="entry name" value="PAS_4"/>
    <property type="match status" value="1"/>
</dbReference>
<dbReference type="CDD" id="cd00130">
    <property type="entry name" value="PAS"/>
    <property type="match status" value="1"/>
</dbReference>